<sequence>MTFRTARILVAALVLASCAMPAPRPQERAEPFPPTEQVEDLRLPFDAYTLSLSGLYTVANAQDLLTRECMAARGEAWEIIERPTDLADLRNRRRYGVIEPGIAEHFGYHVPVGLLTPRDVEQRYDSRDSGLSETQKTALAGAGGCTAEAVIRLRPARKSDRKVDQGLVERLSQRSLADARGRPEVAQALVGWRDCLRELGFSYPDPFAAMADTAWWPTETAPPSAPERAVAVADVRCKERTGLVARWYAAETALQQAEIRRRPAYFQALGLGLADELAAAEAVSPPAR</sequence>
<name>A0A1C5AX68_9ACTN</name>
<dbReference type="OrthoDB" id="4800194at2"/>
<keyword evidence="3" id="KW-1185">Reference proteome</keyword>
<proteinExistence type="predicted"/>
<keyword evidence="1" id="KW-0732">Signal</keyword>
<dbReference type="AlphaFoldDB" id="A0A1C5AX68"/>
<reference evidence="3" key="1">
    <citation type="submission" date="2016-06" db="EMBL/GenBank/DDBJ databases">
        <authorList>
            <person name="Varghese N."/>
            <person name="Submissions Spin"/>
        </authorList>
    </citation>
    <scope>NUCLEOTIDE SEQUENCE [LARGE SCALE GENOMIC DNA]</scope>
    <source>
        <strain evidence="3">DSM 44100</strain>
    </source>
</reference>
<dbReference type="Proteomes" id="UP000198797">
    <property type="component" value="Unassembled WGS sequence"/>
</dbReference>
<evidence type="ECO:0000313" key="2">
    <source>
        <dbReference type="EMBL" id="SCF49773.1"/>
    </source>
</evidence>
<evidence type="ECO:0000313" key="3">
    <source>
        <dbReference type="Proteomes" id="UP000198797"/>
    </source>
</evidence>
<protein>
    <submittedName>
        <fullName evidence="2">Uncharacterized protein</fullName>
    </submittedName>
</protein>
<dbReference type="RefSeq" id="WP_091254699.1">
    <property type="nucleotide sequence ID" value="NZ_FMCU01000038.1"/>
</dbReference>
<gene>
    <name evidence="2" type="ORF">GA0070216_1384</name>
</gene>
<dbReference type="PROSITE" id="PS51257">
    <property type="entry name" value="PROKAR_LIPOPROTEIN"/>
    <property type="match status" value="1"/>
</dbReference>
<accession>A0A1C5AX68</accession>
<dbReference type="EMBL" id="FMCU01000038">
    <property type="protein sequence ID" value="SCF49773.1"/>
    <property type="molecule type" value="Genomic_DNA"/>
</dbReference>
<feature type="signal peptide" evidence="1">
    <location>
        <begin position="1"/>
        <end position="21"/>
    </location>
</feature>
<evidence type="ECO:0000256" key="1">
    <source>
        <dbReference type="SAM" id="SignalP"/>
    </source>
</evidence>
<feature type="chain" id="PRO_5038762453" evidence="1">
    <location>
        <begin position="22"/>
        <end position="288"/>
    </location>
</feature>
<organism evidence="2 3">
    <name type="scientific">Micromonospora matsumotoense</name>
    <dbReference type="NCBI Taxonomy" id="121616"/>
    <lineage>
        <taxon>Bacteria</taxon>
        <taxon>Bacillati</taxon>
        <taxon>Actinomycetota</taxon>
        <taxon>Actinomycetes</taxon>
        <taxon>Micromonosporales</taxon>
        <taxon>Micromonosporaceae</taxon>
        <taxon>Micromonospora</taxon>
    </lineage>
</organism>